<keyword evidence="3" id="KW-0238">DNA-binding</keyword>
<feature type="domain" description="Ner winged helix-turn-helix DNA-binding" evidence="5">
    <location>
        <begin position="1"/>
        <end position="66"/>
    </location>
</feature>
<organism evidence="6">
    <name type="scientific">uncultured Desulfobacterium sp</name>
    <dbReference type="NCBI Taxonomy" id="201089"/>
    <lineage>
        <taxon>Bacteria</taxon>
        <taxon>Pseudomonadati</taxon>
        <taxon>Thermodesulfobacteriota</taxon>
        <taxon>Desulfobacteria</taxon>
        <taxon>Desulfobacterales</taxon>
        <taxon>Desulfobacteriaceae</taxon>
        <taxon>Desulfobacterium</taxon>
        <taxon>environmental samples</taxon>
    </lineage>
</organism>
<comment type="similarity">
    <text evidence="1">Belongs to the ner transcriptional regulatory family.</text>
</comment>
<dbReference type="SUPFAM" id="SSF47413">
    <property type="entry name" value="lambda repressor-like DNA-binding domains"/>
    <property type="match status" value="1"/>
</dbReference>
<dbReference type="AlphaFoldDB" id="A0A445MW69"/>
<evidence type="ECO:0000256" key="1">
    <source>
        <dbReference type="ARBA" id="ARBA00006157"/>
    </source>
</evidence>
<evidence type="ECO:0000259" key="5">
    <source>
        <dbReference type="Pfam" id="PF13693"/>
    </source>
</evidence>
<dbReference type="Gene3D" id="1.10.260.40">
    <property type="entry name" value="lambda repressor-like DNA-binding domains"/>
    <property type="match status" value="1"/>
</dbReference>
<evidence type="ECO:0000256" key="4">
    <source>
        <dbReference type="ARBA" id="ARBA00023163"/>
    </source>
</evidence>
<sequence>MDPLDIKHAIERAGSSQSEIARERGVTPAMVNRVIWNGDVSDHIRRAIARRIGRPVEDIWPAYYLRKFSNG</sequence>
<dbReference type="InterPro" id="IPR038722">
    <property type="entry name" value="Ner_HTH_dom"/>
</dbReference>
<evidence type="ECO:0000256" key="3">
    <source>
        <dbReference type="ARBA" id="ARBA00023125"/>
    </source>
</evidence>
<proteinExistence type="inferred from homology"/>
<keyword evidence="2" id="KW-0805">Transcription regulation</keyword>
<evidence type="ECO:0000256" key="2">
    <source>
        <dbReference type="ARBA" id="ARBA00023015"/>
    </source>
</evidence>
<gene>
    <name evidence="6" type="ORF">PITCH_A1970003</name>
</gene>
<accession>A0A445MW69</accession>
<dbReference type="Pfam" id="PF13693">
    <property type="entry name" value="HTH_35"/>
    <property type="match status" value="1"/>
</dbReference>
<reference evidence="6" key="1">
    <citation type="submission" date="2018-01" db="EMBL/GenBank/DDBJ databases">
        <authorList>
            <person name="Regsiter A."/>
            <person name="William W."/>
        </authorList>
    </citation>
    <scope>NUCLEOTIDE SEQUENCE</scope>
    <source>
        <strain evidence="6">TRIP AH-1</strain>
    </source>
</reference>
<name>A0A445MW69_9BACT</name>
<dbReference type="GO" id="GO:0003677">
    <property type="term" value="F:DNA binding"/>
    <property type="evidence" value="ECO:0007669"/>
    <property type="project" value="UniProtKB-KW"/>
</dbReference>
<dbReference type="InterPro" id="IPR010982">
    <property type="entry name" value="Lambda_DNA-bd_dom_sf"/>
</dbReference>
<keyword evidence="4" id="KW-0804">Transcription</keyword>
<dbReference type="EMBL" id="OJIN01000109">
    <property type="protein sequence ID" value="SPD73784.1"/>
    <property type="molecule type" value="Genomic_DNA"/>
</dbReference>
<protein>
    <recommendedName>
        <fullName evidence="5">Ner winged helix-turn-helix DNA-binding domain-containing protein</fullName>
    </recommendedName>
</protein>
<evidence type="ECO:0000313" key="6">
    <source>
        <dbReference type="EMBL" id="SPD73784.1"/>
    </source>
</evidence>